<comment type="caution">
    <text evidence="2">The sequence shown here is derived from an EMBL/GenBank/DDBJ whole genome shotgun (WGS) entry which is preliminary data.</text>
</comment>
<evidence type="ECO:0000313" key="2">
    <source>
        <dbReference type="EMBL" id="KKL81650.1"/>
    </source>
</evidence>
<name>A0A0F9HIZ5_9ZZZZ</name>
<reference evidence="2" key="1">
    <citation type="journal article" date="2015" name="Nature">
        <title>Complex archaea that bridge the gap between prokaryotes and eukaryotes.</title>
        <authorList>
            <person name="Spang A."/>
            <person name="Saw J.H."/>
            <person name="Jorgensen S.L."/>
            <person name="Zaremba-Niedzwiedzka K."/>
            <person name="Martijn J."/>
            <person name="Lind A.E."/>
            <person name="van Eijk R."/>
            <person name="Schleper C."/>
            <person name="Guy L."/>
            <person name="Ettema T.J."/>
        </authorList>
    </citation>
    <scope>NUCLEOTIDE SEQUENCE</scope>
</reference>
<feature type="non-terminal residue" evidence="2">
    <location>
        <position position="1"/>
    </location>
</feature>
<proteinExistence type="predicted"/>
<dbReference type="EMBL" id="LAZR01022503">
    <property type="protein sequence ID" value="KKL81650.1"/>
    <property type="molecule type" value="Genomic_DNA"/>
</dbReference>
<evidence type="ECO:0000256" key="1">
    <source>
        <dbReference type="SAM" id="MobiDB-lite"/>
    </source>
</evidence>
<organism evidence="2">
    <name type="scientific">marine sediment metagenome</name>
    <dbReference type="NCBI Taxonomy" id="412755"/>
    <lineage>
        <taxon>unclassified sequences</taxon>
        <taxon>metagenomes</taxon>
        <taxon>ecological metagenomes</taxon>
    </lineage>
</organism>
<feature type="region of interest" description="Disordered" evidence="1">
    <location>
        <begin position="14"/>
        <end position="33"/>
    </location>
</feature>
<protein>
    <submittedName>
        <fullName evidence="2">Uncharacterized protein</fullName>
    </submittedName>
</protein>
<dbReference type="AlphaFoldDB" id="A0A0F9HIZ5"/>
<gene>
    <name evidence="2" type="ORF">LCGC14_1992620</name>
</gene>
<sequence length="33" mass="3412">LKMVAALVEEGQAGMSDEEKKGFTSKVAEAVTG</sequence>
<accession>A0A0F9HIZ5</accession>